<name>A0AC35UI75_9BILA</name>
<reference evidence="2" key="1">
    <citation type="submission" date="2016-11" db="UniProtKB">
        <authorList>
            <consortium name="WormBaseParasite"/>
        </authorList>
    </citation>
    <scope>IDENTIFICATION</scope>
    <source>
        <strain evidence="2">KR3021</strain>
    </source>
</reference>
<sequence>MHACEGFLLVLCCLFIPFLAVFFRTGCSLQFGINILLCIFFYIPGIIHAFYICFFSEHHHHHHHSDHC</sequence>
<dbReference type="Proteomes" id="UP000095286">
    <property type="component" value="Unplaced"/>
</dbReference>
<protein>
    <submittedName>
        <fullName evidence="2">Plasma membrane proteolipid 3</fullName>
    </submittedName>
</protein>
<organism evidence="1 2">
    <name type="scientific">Rhabditophanes sp. KR3021</name>
    <dbReference type="NCBI Taxonomy" id="114890"/>
    <lineage>
        <taxon>Eukaryota</taxon>
        <taxon>Metazoa</taxon>
        <taxon>Ecdysozoa</taxon>
        <taxon>Nematoda</taxon>
        <taxon>Chromadorea</taxon>
        <taxon>Rhabditida</taxon>
        <taxon>Tylenchina</taxon>
        <taxon>Panagrolaimomorpha</taxon>
        <taxon>Strongyloidoidea</taxon>
        <taxon>Alloionematidae</taxon>
        <taxon>Rhabditophanes</taxon>
    </lineage>
</organism>
<evidence type="ECO:0000313" key="2">
    <source>
        <dbReference type="WBParaSite" id="RSKR_0001165150.1"/>
    </source>
</evidence>
<dbReference type="WBParaSite" id="RSKR_0001165150.1">
    <property type="protein sequence ID" value="RSKR_0001165150.1"/>
    <property type="gene ID" value="RSKR_0001165150"/>
</dbReference>
<accession>A0AC35UI75</accession>
<evidence type="ECO:0000313" key="1">
    <source>
        <dbReference type="Proteomes" id="UP000095286"/>
    </source>
</evidence>
<proteinExistence type="predicted"/>